<feature type="domain" description="Major facilitator superfamily (MFS) profile" evidence="5">
    <location>
        <begin position="22"/>
        <end position="406"/>
    </location>
</feature>
<dbReference type="SUPFAM" id="SSF103473">
    <property type="entry name" value="MFS general substrate transporter"/>
    <property type="match status" value="1"/>
</dbReference>
<organism evidence="6 7">
    <name type="scientific">Mesorhizobium plurifarium</name>
    <dbReference type="NCBI Taxonomy" id="69974"/>
    <lineage>
        <taxon>Bacteria</taxon>
        <taxon>Pseudomonadati</taxon>
        <taxon>Pseudomonadota</taxon>
        <taxon>Alphaproteobacteria</taxon>
        <taxon>Hyphomicrobiales</taxon>
        <taxon>Phyllobacteriaceae</taxon>
        <taxon>Mesorhizobium</taxon>
    </lineage>
</organism>
<dbReference type="AlphaFoldDB" id="A0A090EXK3"/>
<dbReference type="GO" id="GO:0022857">
    <property type="term" value="F:transmembrane transporter activity"/>
    <property type="evidence" value="ECO:0007669"/>
    <property type="project" value="InterPro"/>
</dbReference>
<protein>
    <submittedName>
        <fullName evidence="6">Putative transporter, Major facilitator superfamily (MFS)</fullName>
    </submittedName>
</protein>
<dbReference type="PANTHER" id="PTHR23521:SF3">
    <property type="entry name" value="MFS TRANSPORTER"/>
    <property type="match status" value="1"/>
</dbReference>
<evidence type="ECO:0000256" key="1">
    <source>
        <dbReference type="ARBA" id="ARBA00022692"/>
    </source>
</evidence>
<dbReference type="Pfam" id="PF07690">
    <property type="entry name" value="MFS_1"/>
    <property type="match status" value="1"/>
</dbReference>
<dbReference type="PROSITE" id="PS50850">
    <property type="entry name" value="MFS"/>
    <property type="match status" value="1"/>
</dbReference>
<feature type="transmembrane region" description="Helical" evidence="4">
    <location>
        <begin position="291"/>
        <end position="309"/>
    </location>
</feature>
<keyword evidence="3 4" id="KW-0472">Membrane</keyword>
<feature type="transmembrane region" description="Helical" evidence="4">
    <location>
        <begin position="263"/>
        <end position="284"/>
    </location>
</feature>
<evidence type="ECO:0000313" key="7">
    <source>
        <dbReference type="Proteomes" id="UP000045285"/>
    </source>
</evidence>
<feature type="transmembrane region" description="Helical" evidence="4">
    <location>
        <begin position="114"/>
        <end position="133"/>
    </location>
</feature>
<dbReference type="InterPro" id="IPR020846">
    <property type="entry name" value="MFS_dom"/>
</dbReference>
<feature type="transmembrane region" description="Helical" evidence="4">
    <location>
        <begin position="90"/>
        <end position="108"/>
    </location>
</feature>
<feature type="transmembrane region" description="Helical" evidence="4">
    <location>
        <begin position="20"/>
        <end position="38"/>
    </location>
</feature>
<feature type="transmembrane region" description="Helical" evidence="4">
    <location>
        <begin position="382"/>
        <end position="401"/>
    </location>
</feature>
<proteinExistence type="predicted"/>
<dbReference type="Proteomes" id="UP000045285">
    <property type="component" value="Unassembled WGS sequence"/>
</dbReference>
<feature type="transmembrane region" description="Helical" evidence="4">
    <location>
        <begin position="348"/>
        <end position="370"/>
    </location>
</feature>
<reference evidence="7" key="1">
    <citation type="submission" date="2014-08" db="EMBL/GenBank/DDBJ databases">
        <authorList>
            <person name="Moulin L."/>
        </authorList>
    </citation>
    <scope>NUCLEOTIDE SEQUENCE [LARGE SCALE GENOMIC DNA]</scope>
</reference>
<keyword evidence="2 4" id="KW-1133">Transmembrane helix</keyword>
<evidence type="ECO:0000256" key="4">
    <source>
        <dbReference type="SAM" id="Phobius"/>
    </source>
</evidence>
<evidence type="ECO:0000256" key="3">
    <source>
        <dbReference type="ARBA" id="ARBA00023136"/>
    </source>
</evidence>
<feature type="transmembrane region" description="Helical" evidence="4">
    <location>
        <begin position="172"/>
        <end position="195"/>
    </location>
</feature>
<feature type="transmembrane region" description="Helical" evidence="4">
    <location>
        <begin position="145"/>
        <end position="166"/>
    </location>
</feature>
<gene>
    <name evidence="6" type="ORF">MPL3356_110165</name>
</gene>
<dbReference type="Gene3D" id="1.20.1250.20">
    <property type="entry name" value="MFS general substrate transporter like domains"/>
    <property type="match status" value="2"/>
</dbReference>
<dbReference type="PANTHER" id="PTHR23521">
    <property type="entry name" value="TRANSPORTER MFS SUPERFAMILY"/>
    <property type="match status" value="1"/>
</dbReference>
<dbReference type="EMBL" id="CCMZ01000003">
    <property type="protein sequence ID" value="CDX11793.1"/>
    <property type="molecule type" value="Genomic_DNA"/>
</dbReference>
<name>A0A090EXK3_MESPL</name>
<dbReference type="InterPro" id="IPR036259">
    <property type="entry name" value="MFS_trans_sf"/>
</dbReference>
<dbReference type="InterPro" id="IPR011701">
    <property type="entry name" value="MFS"/>
</dbReference>
<evidence type="ECO:0000259" key="5">
    <source>
        <dbReference type="PROSITE" id="PS50850"/>
    </source>
</evidence>
<evidence type="ECO:0000313" key="6">
    <source>
        <dbReference type="EMBL" id="CDX11793.1"/>
    </source>
</evidence>
<dbReference type="GO" id="GO:0005886">
    <property type="term" value="C:plasma membrane"/>
    <property type="evidence" value="ECO:0007669"/>
    <property type="project" value="TreeGrafter"/>
</dbReference>
<evidence type="ECO:0000256" key="2">
    <source>
        <dbReference type="ARBA" id="ARBA00022989"/>
    </source>
</evidence>
<keyword evidence="7" id="KW-1185">Reference proteome</keyword>
<feature type="transmembrane region" description="Helical" evidence="4">
    <location>
        <begin position="221"/>
        <end position="243"/>
    </location>
</feature>
<keyword evidence="1 4" id="KW-0812">Transmembrane</keyword>
<accession>A0A090EXK3</accession>
<feature type="transmembrane region" description="Helical" evidence="4">
    <location>
        <begin position="58"/>
        <end position="78"/>
    </location>
</feature>
<sequence length="415" mass="43425">MDMDHMTAANVAAASAARRWLMLSVVSVGAFLPMTTWFSATAIAPQLTRLWDLSPAQGAWMTGAVQIGFAIGALASSMAGLPDVFSLRKLIGVSALTATVANLSLLFAPSVGLLLIARFVTGLALAGVYPPAVKLVSTWFSRGRGTALGVLLAALTLGSAFPHLVSARATELAWQSVIVATSLAALAGALFILWMGEEGPHPFARSTFDPRHIKTLVRNRALMLANLGYLGHMWELYAMWGWILAYIRAGGPGLGIGDPGAASFLAFFVVASGGIGSIAGGIMADRIGRTATAAAMMVLSGFCALTIGLSFAGPFWLFAIVAIVWGATVIGDSAQFSAMATELSDQRYVGTALSLQLSVGIALTFCSIHLVSFMAETVGWRWSFLVLAPGPLLGVVAMIALRQMPSARLIAHGLR</sequence>